<keyword evidence="1" id="KW-0732">Signal</keyword>
<evidence type="ECO:0000313" key="2">
    <source>
        <dbReference type="EMBL" id="PZA17185.1"/>
    </source>
</evidence>
<evidence type="ECO:0008006" key="4">
    <source>
        <dbReference type="Google" id="ProtNLM"/>
    </source>
</evidence>
<accession>A0A323UXI7</accession>
<gene>
    <name evidence="2" type="ORF">DNK49_08090</name>
</gene>
<dbReference type="AlphaFoldDB" id="A0A323UXI7"/>
<name>A0A323UXI7_9RHOO</name>
<feature type="signal peptide" evidence="1">
    <location>
        <begin position="1"/>
        <end position="24"/>
    </location>
</feature>
<reference evidence="2 3" key="1">
    <citation type="submission" date="2018-06" db="EMBL/GenBank/DDBJ databases">
        <title>Azoarcus communis strain SWub3 genome.</title>
        <authorList>
            <person name="Zorraquino Salvo V."/>
            <person name="Toubiana D."/>
            <person name="Blumwald E."/>
        </authorList>
    </citation>
    <scope>NUCLEOTIDE SEQUENCE [LARGE SCALE GENOMIC DNA]</scope>
    <source>
        <strain evidence="2 3">SWub3</strain>
    </source>
</reference>
<keyword evidence="3" id="KW-1185">Reference proteome</keyword>
<sequence length="224" mass="22024">MSSNILPKAAAAVAILGVAGGVSAQTTFDVTATVQNTLTVTKVQDLNLGTLFATAAAASAYKYVDLAPAGTYGTVQGSGATTLTLLTLGGQQAARGSVAVGGTTPVKITLPTATFASLEATGTIAGSVAQLLAEQGSSNAVEVRLGDPLAARFYLGNFRAGAASGGSTSGNCSSSNVCTITPAFGQTSISFGIGATLVTDVAGGSRIAYEDATYTGSFEVTAAY</sequence>
<organism evidence="2 3">
    <name type="scientific">Parazoarcus communis SWub3 = DSM 12120</name>
    <dbReference type="NCBI Taxonomy" id="1121029"/>
    <lineage>
        <taxon>Bacteria</taxon>
        <taxon>Pseudomonadati</taxon>
        <taxon>Pseudomonadota</taxon>
        <taxon>Betaproteobacteria</taxon>
        <taxon>Rhodocyclales</taxon>
        <taxon>Zoogloeaceae</taxon>
        <taxon>Parazoarcus</taxon>
    </lineage>
</organism>
<comment type="caution">
    <text evidence="2">The sequence shown here is derived from an EMBL/GenBank/DDBJ whole genome shotgun (WGS) entry which is preliminary data.</text>
</comment>
<evidence type="ECO:0000313" key="3">
    <source>
        <dbReference type="Proteomes" id="UP000248259"/>
    </source>
</evidence>
<proteinExistence type="predicted"/>
<dbReference type="EMBL" id="QKOE01000004">
    <property type="protein sequence ID" value="PZA17185.1"/>
    <property type="molecule type" value="Genomic_DNA"/>
</dbReference>
<dbReference type="Proteomes" id="UP000248259">
    <property type="component" value="Unassembled WGS sequence"/>
</dbReference>
<evidence type="ECO:0000256" key="1">
    <source>
        <dbReference type="SAM" id="SignalP"/>
    </source>
</evidence>
<protein>
    <recommendedName>
        <fullName evidence="4">DUF4402 domain-containing protein</fullName>
    </recommendedName>
</protein>
<feature type="chain" id="PRO_5016460228" description="DUF4402 domain-containing protein" evidence="1">
    <location>
        <begin position="25"/>
        <end position="224"/>
    </location>
</feature>
<dbReference type="OrthoDB" id="9842489at2"/>
<dbReference type="RefSeq" id="WP_110523829.1">
    <property type="nucleotide sequence ID" value="NZ_QKOE01000004.1"/>
</dbReference>